<feature type="region of interest" description="Disordered" evidence="1">
    <location>
        <begin position="109"/>
        <end position="165"/>
    </location>
</feature>
<keyword evidence="3" id="KW-1185">Reference proteome</keyword>
<feature type="compositionally biased region" description="Acidic residues" evidence="1">
    <location>
        <begin position="151"/>
        <end position="165"/>
    </location>
</feature>
<dbReference type="RefSeq" id="XP_005850596.1">
    <property type="nucleotide sequence ID" value="XM_005850534.1"/>
</dbReference>
<dbReference type="InParanoid" id="E1Z5L5"/>
<dbReference type="GeneID" id="17358015"/>
<evidence type="ECO:0000313" key="2">
    <source>
        <dbReference type="EMBL" id="EFN58494.1"/>
    </source>
</evidence>
<protein>
    <submittedName>
        <fullName evidence="2">Expressed protein</fullName>
    </submittedName>
</protein>
<name>E1Z5L5_CHLVA</name>
<dbReference type="Proteomes" id="UP000008141">
    <property type="component" value="Unassembled WGS sequence"/>
</dbReference>
<organism evidence="3">
    <name type="scientific">Chlorella variabilis</name>
    <name type="common">Green alga</name>
    <dbReference type="NCBI Taxonomy" id="554065"/>
    <lineage>
        <taxon>Eukaryota</taxon>
        <taxon>Viridiplantae</taxon>
        <taxon>Chlorophyta</taxon>
        <taxon>core chlorophytes</taxon>
        <taxon>Trebouxiophyceae</taxon>
        <taxon>Chlorellales</taxon>
        <taxon>Chlorellaceae</taxon>
        <taxon>Chlorella clade</taxon>
        <taxon>Chlorella</taxon>
    </lineage>
</organism>
<reference evidence="2 3" key="1">
    <citation type="journal article" date="2010" name="Plant Cell">
        <title>The Chlorella variabilis NC64A genome reveals adaptation to photosymbiosis, coevolution with viruses, and cryptic sex.</title>
        <authorList>
            <person name="Blanc G."/>
            <person name="Duncan G."/>
            <person name="Agarkova I."/>
            <person name="Borodovsky M."/>
            <person name="Gurnon J."/>
            <person name="Kuo A."/>
            <person name="Lindquist E."/>
            <person name="Lucas S."/>
            <person name="Pangilinan J."/>
            <person name="Polle J."/>
            <person name="Salamov A."/>
            <person name="Terry A."/>
            <person name="Yamada T."/>
            <person name="Dunigan D.D."/>
            <person name="Grigoriev I.V."/>
            <person name="Claverie J.M."/>
            <person name="Van Etten J.L."/>
        </authorList>
    </citation>
    <scope>NUCLEOTIDE SEQUENCE [LARGE SCALE GENOMIC DNA]</scope>
    <source>
        <strain evidence="2 3">NC64A</strain>
    </source>
</reference>
<accession>E1Z5L5</accession>
<evidence type="ECO:0000313" key="3">
    <source>
        <dbReference type="Proteomes" id="UP000008141"/>
    </source>
</evidence>
<sequence>METELAAACTLLAAEFPDTPRSVLESALREVDLDIPAARRKLLELQAERRGQGDSFRATSGMRDLGLESFGAQLSLLGKQMASSLNAILPADLNPFAFDEDDYDEEELAAAAAAKAKQDEREKASTAVAATARKLNNRRGGPRSPGGQFGPDEEEEEEEDTDKLN</sequence>
<dbReference type="KEGG" id="cvr:CHLNCDRAFT_140531"/>
<proteinExistence type="predicted"/>
<dbReference type="EMBL" id="GL433837">
    <property type="protein sequence ID" value="EFN58494.1"/>
    <property type="molecule type" value="Genomic_DNA"/>
</dbReference>
<evidence type="ECO:0000256" key="1">
    <source>
        <dbReference type="SAM" id="MobiDB-lite"/>
    </source>
</evidence>
<dbReference type="OrthoDB" id="515243at2759"/>
<dbReference type="AlphaFoldDB" id="E1Z5L5"/>
<gene>
    <name evidence="2" type="ORF">CHLNCDRAFT_140531</name>
</gene>